<dbReference type="RefSeq" id="WP_138192910.1">
    <property type="nucleotide sequence ID" value="NZ_VCIW01000002.1"/>
</dbReference>
<sequence length="386" mass="40865">MTTNQQPIYLDHAATTPMHPEVLEAMLPYFMSSYGNPSSVHRFGREAKAGLTAARDSLAARLGCSPAELVFTSGGTESDNLALLGAALAAAPERRRVVTTAVEHHAVLHAAAELERLGFEVVYAPVDETGRVDLDALSAAIDEKTALVSVMYANNEVGTLQPIETIGALARERGAVFHVDAVQALGTQSIDLSRLPVDLMSFSAHKINGPKGVGLLYANRRVKLHARAFGGSQERSRRAGTENVAGAVGFAKAAELALADLPRRRDELAALRDAMLATFERLLPDGGFVVNGHPSESLPHVLNVSFPGASSESLLMNLDLEGIAAASGSACSSGSLQPSHVLRAMGVPDERLRSAVRFSFGMGNCLNSVTFAAEKVATLAKRLTYK</sequence>
<dbReference type="PANTHER" id="PTHR11601:SF34">
    <property type="entry name" value="CYSTEINE DESULFURASE"/>
    <property type="match status" value="1"/>
</dbReference>
<dbReference type="InterPro" id="IPR000192">
    <property type="entry name" value="Aminotrans_V_dom"/>
</dbReference>
<evidence type="ECO:0000256" key="10">
    <source>
        <dbReference type="RuleBase" id="RU004504"/>
    </source>
</evidence>
<comment type="catalytic activity">
    <reaction evidence="9">
        <text>(sulfur carrier)-H + L-cysteine = (sulfur carrier)-SH + L-alanine</text>
        <dbReference type="Rhea" id="RHEA:43892"/>
        <dbReference type="Rhea" id="RHEA-COMP:14737"/>
        <dbReference type="Rhea" id="RHEA-COMP:14739"/>
        <dbReference type="ChEBI" id="CHEBI:29917"/>
        <dbReference type="ChEBI" id="CHEBI:35235"/>
        <dbReference type="ChEBI" id="CHEBI:57972"/>
        <dbReference type="ChEBI" id="CHEBI:64428"/>
        <dbReference type="EC" id="2.8.1.7"/>
    </reaction>
</comment>
<dbReference type="PIRSF" id="PIRSF005572">
    <property type="entry name" value="NifS"/>
    <property type="match status" value="1"/>
</dbReference>
<evidence type="ECO:0000256" key="7">
    <source>
        <dbReference type="ARBA" id="ARBA00023004"/>
    </source>
</evidence>
<evidence type="ECO:0000313" key="12">
    <source>
        <dbReference type="EMBL" id="TLS53592.1"/>
    </source>
</evidence>
<dbReference type="Proteomes" id="UP000309676">
    <property type="component" value="Unassembled WGS sequence"/>
</dbReference>
<name>A0A5R9GAV8_9BACL</name>
<evidence type="ECO:0000259" key="11">
    <source>
        <dbReference type="Pfam" id="PF00266"/>
    </source>
</evidence>
<dbReference type="EC" id="2.8.1.7" evidence="3"/>
<evidence type="ECO:0000256" key="2">
    <source>
        <dbReference type="ARBA" id="ARBA00006490"/>
    </source>
</evidence>
<dbReference type="AlphaFoldDB" id="A0A5R9GAV8"/>
<comment type="cofactor">
    <cofactor evidence="1 10">
        <name>pyridoxal 5'-phosphate</name>
        <dbReference type="ChEBI" id="CHEBI:597326"/>
    </cofactor>
</comment>
<proteinExistence type="inferred from homology"/>
<evidence type="ECO:0000256" key="9">
    <source>
        <dbReference type="ARBA" id="ARBA00050776"/>
    </source>
</evidence>
<evidence type="ECO:0000256" key="5">
    <source>
        <dbReference type="ARBA" id="ARBA00022723"/>
    </source>
</evidence>
<dbReference type="EMBL" id="VCIW01000002">
    <property type="protein sequence ID" value="TLS53592.1"/>
    <property type="molecule type" value="Genomic_DNA"/>
</dbReference>
<dbReference type="Pfam" id="PF00266">
    <property type="entry name" value="Aminotran_5"/>
    <property type="match status" value="1"/>
</dbReference>
<organism evidence="12 13">
    <name type="scientific">Paenibacillus antri</name>
    <dbReference type="NCBI Taxonomy" id="2582848"/>
    <lineage>
        <taxon>Bacteria</taxon>
        <taxon>Bacillati</taxon>
        <taxon>Bacillota</taxon>
        <taxon>Bacilli</taxon>
        <taxon>Bacillales</taxon>
        <taxon>Paenibacillaceae</taxon>
        <taxon>Paenibacillus</taxon>
    </lineage>
</organism>
<dbReference type="InterPro" id="IPR020578">
    <property type="entry name" value="Aminotrans_V_PyrdxlP_BS"/>
</dbReference>
<dbReference type="InterPro" id="IPR015424">
    <property type="entry name" value="PyrdxlP-dep_Trfase"/>
</dbReference>
<dbReference type="OrthoDB" id="9808002at2"/>
<gene>
    <name evidence="12" type="ORF">FE782_04790</name>
</gene>
<dbReference type="Gene3D" id="1.10.260.50">
    <property type="match status" value="1"/>
</dbReference>
<feature type="domain" description="Aminotransferase class V" evidence="11">
    <location>
        <begin position="8"/>
        <end position="369"/>
    </location>
</feature>
<reference evidence="12 13" key="1">
    <citation type="submission" date="2019-05" db="EMBL/GenBank/DDBJ databases">
        <authorList>
            <person name="Narsing Rao M.P."/>
            <person name="Li W.J."/>
        </authorList>
    </citation>
    <scope>NUCLEOTIDE SEQUENCE [LARGE SCALE GENOMIC DNA]</scope>
    <source>
        <strain evidence="12 13">SYSU_K30003</strain>
    </source>
</reference>
<dbReference type="PANTHER" id="PTHR11601">
    <property type="entry name" value="CYSTEINE DESULFURYLASE FAMILY MEMBER"/>
    <property type="match status" value="1"/>
</dbReference>
<comment type="caution">
    <text evidence="12">The sequence shown here is derived from an EMBL/GenBank/DDBJ whole genome shotgun (WGS) entry which is preliminary data.</text>
</comment>
<evidence type="ECO:0000256" key="8">
    <source>
        <dbReference type="ARBA" id="ARBA00023014"/>
    </source>
</evidence>
<dbReference type="Gene3D" id="3.40.640.10">
    <property type="entry name" value="Type I PLP-dependent aspartate aminotransferase-like (Major domain)"/>
    <property type="match status" value="1"/>
</dbReference>
<keyword evidence="6" id="KW-0663">Pyridoxal phosphate</keyword>
<dbReference type="GO" id="GO:0046872">
    <property type="term" value="F:metal ion binding"/>
    <property type="evidence" value="ECO:0007669"/>
    <property type="project" value="UniProtKB-KW"/>
</dbReference>
<evidence type="ECO:0000256" key="6">
    <source>
        <dbReference type="ARBA" id="ARBA00022898"/>
    </source>
</evidence>
<keyword evidence="5" id="KW-0479">Metal-binding</keyword>
<keyword evidence="13" id="KW-1185">Reference proteome</keyword>
<keyword evidence="4" id="KW-0808">Transferase</keyword>
<accession>A0A5R9GAV8</accession>
<dbReference type="Gene3D" id="3.90.1150.10">
    <property type="entry name" value="Aspartate Aminotransferase, domain 1"/>
    <property type="match status" value="1"/>
</dbReference>
<dbReference type="FunFam" id="3.40.640.10:FF:000084">
    <property type="entry name" value="IscS-like cysteine desulfurase"/>
    <property type="match status" value="1"/>
</dbReference>
<dbReference type="InterPro" id="IPR016454">
    <property type="entry name" value="Cysteine_dSase"/>
</dbReference>
<dbReference type="InterPro" id="IPR015422">
    <property type="entry name" value="PyrdxlP-dep_Trfase_small"/>
</dbReference>
<evidence type="ECO:0000256" key="4">
    <source>
        <dbReference type="ARBA" id="ARBA00022679"/>
    </source>
</evidence>
<dbReference type="SUPFAM" id="SSF53383">
    <property type="entry name" value="PLP-dependent transferases"/>
    <property type="match status" value="1"/>
</dbReference>
<evidence type="ECO:0000256" key="3">
    <source>
        <dbReference type="ARBA" id="ARBA00012239"/>
    </source>
</evidence>
<keyword evidence="8" id="KW-0411">Iron-sulfur</keyword>
<evidence type="ECO:0000256" key="1">
    <source>
        <dbReference type="ARBA" id="ARBA00001933"/>
    </source>
</evidence>
<dbReference type="GO" id="GO:0031071">
    <property type="term" value="F:cysteine desulfurase activity"/>
    <property type="evidence" value="ECO:0007669"/>
    <property type="project" value="UniProtKB-EC"/>
</dbReference>
<keyword evidence="7" id="KW-0408">Iron</keyword>
<protein>
    <recommendedName>
        <fullName evidence="3">cysteine desulfurase</fullName>
        <ecNumber evidence="3">2.8.1.7</ecNumber>
    </recommendedName>
</protein>
<comment type="similarity">
    <text evidence="2">Belongs to the class-V pyridoxal-phosphate-dependent aminotransferase family. NifS/IscS subfamily.</text>
</comment>
<dbReference type="PROSITE" id="PS00595">
    <property type="entry name" value="AA_TRANSFER_CLASS_5"/>
    <property type="match status" value="1"/>
</dbReference>
<dbReference type="InterPro" id="IPR015421">
    <property type="entry name" value="PyrdxlP-dep_Trfase_major"/>
</dbReference>
<dbReference type="GO" id="GO:0051536">
    <property type="term" value="F:iron-sulfur cluster binding"/>
    <property type="evidence" value="ECO:0007669"/>
    <property type="project" value="UniProtKB-KW"/>
</dbReference>
<evidence type="ECO:0000313" key="13">
    <source>
        <dbReference type="Proteomes" id="UP000309676"/>
    </source>
</evidence>